<feature type="region of interest" description="Disordered" evidence="1">
    <location>
        <begin position="1"/>
        <end position="34"/>
    </location>
</feature>
<evidence type="ECO:0000256" key="1">
    <source>
        <dbReference type="SAM" id="MobiDB-lite"/>
    </source>
</evidence>
<proteinExistence type="predicted"/>
<organism evidence="2 3">
    <name type="scientific">Aspergillus lucknowensis</name>
    <dbReference type="NCBI Taxonomy" id="176173"/>
    <lineage>
        <taxon>Eukaryota</taxon>
        <taxon>Fungi</taxon>
        <taxon>Dikarya</taxon>
        <taxon>Ascomycota</taxon>
        <taxon>Pezizomycotina</taxon>
        <taxon>Eurotiomycetes</taxon>
        <taxon>Eurotiomycetidae</taxon>
        <taxon>Eurotiales</taxon>
        <taxon>Aspergillaceae</taxon>
        <taxon>Aspergillus</taxon>
        <taxon>Aspergillus subgen. Nidulantes</taxon>
    </lineage>
</organism>
<gene>
    <name evidence="2" type="ORF">BJX67DRAFT_290485</name>
</gene>
<dbReference type="Proteomes" id="UP001610432">
    <property type="component" value="Unassembled WGS sequence"/>
</dbReference>
<accession>A0ABR4LE39</accession>
<dbReference type="GeneID" id="98141866"/>
<dbReference type="EMBL" id="JBFXLQ010000062">
    <property type="protein sequence ID" value="KAL2862725.1"/>
    <property type="molecule type" value="Genomic_DNA"/>
</dbReference>
<keyword evidence="3" id="KW-1185">Reference proteome</keyword>
<reference evidence="2 3" key="1">
    <citation type="submission" date="2024-07" db="EMBL/GenBank/DDBJ databases">
        <title>Section-level genome sequencing and comparative genomics of Aspergillus sections Usti and Cavernicolus.</title>
        <authorList>
            <consortium name="Lawrence Berkeley National Laboratory"/>
            <person name="Nybo J.L."/>
            <person name="Vesth T.C."/>
            <person name="Theobald S."/>
            <person name="Frisvad J.C."/>
            <person name="Larsen T.O."/>
            <person name="Kjaerboelling I."/>
            <person name="Rothschild-Mancinelli K."/>
            <person name="Lyhne E.K."/>
            <person name="Kogle M.E."/>
            <person name="Barry K."/>
            <person name="Clum A."/>
            <person name="Na H."/>
            <person name="Ledsgaard L."/>
            <person name="Lin J."/>
            <person name="Lipzen A."/>
            <person name="Kuo A."/>
            <person name="Riley R."/>
            <person name="Mondo S."/>
            <person name="Labutti K."/>
            <person name="Haridas S."/>
            <person name="Pangalinan J."/>
            <person name="Salamov A.A."/>
            <person name="Simmons B.A."/>
            <person name="Magnuson J.K."/>
            <person name="Chen J."/>
            <person name="Drula E."/>
            <person name="Henrissat B."/>
            <person name="Wiebenga A."/>
            <person name="Lubbers R.J."/>
            <person name="Gomes A.C."/>
            <person name="Macurrencykelacurrency M.R."/>
            <person name="Stajich J."/>
            <person name="Grigoriev I.V."/>
            <person name="Mortensen U.H."/>
            <person name="De Vries R.P."/>
            <person name="Baker S.E."/>
            <person name="Andersen M.R."/>
        </authorList>
    </citation>
    <scope>NUCLEOTIDE SEQUENCE [LARGE SCALE GENOMIC DNA]</scope>
    <source>
        <strain evidence="2 3">CBS 449.75</strain>
    </source>
</reference>
<evidence type="ECO:0000313" key="3">
    <source>
        <dbReference type="Proteomes" id="UP001610432"/>
    </source>
</evidence>
<name>A0ABR4LE39_9EURO</name>
<evidence type="ECO:0000313" key="2">
    <source>
        <dbReference type="EMBL" id="KAL2862725.1"/>
    </source>
</evidence>
<comment type="caution">
    <text evidence="2">The sequence shown here is derived from an EMBL/GenBank/DDBJ whole genome shotgun (WGS) entry which is preliminary data.</text>
</comment>
<protein>
    <submittedName>
        <fullName evidence="2">Uncharacterized protein</fullName>
    </submittedName>
</protein>
<dbReference type="RefSeq" id="XP_070881704.1">
    <property type="nucleotide sequence ID" value="XM_071026794.1"/>
</dbReference>
<sequence length="256" mass="27742">MMGKEDAGSAASQRRTAHRDPASYSSSSGAHDSTWAADWRRTETSMLVIFQEKSKNRGKKEDVSLKKQVGSGLSRLSLAACCGGFGGQENFAGSSKRHRSIGSGRPIVAPAVERIQVHQIIKSSHRMKQLFHRRDPLIHTRILSLVSASICAVPGMPDLSLETLEDPFGRLVRPSTRHGLFHQLRCFQFLMQLSLTGKGLPAFGCSSRCLTAAVAMCPSAWLELAGQATDDGSSLLGSECWLNPFGSPRSEPESTS</sequence>